<protein>
    <submittedName>
        <fullName evidence="1">Uncharacterized protein</fullName>
    </submittedName>
</protein>
<gene>
    <name evidence="1" type="ORF">BL253_33370</name>
</gene>
<proteinExistence type="predicted"/>
<dbReference type="Proteomes" id="UP000188929">
    <property type="component" value="Unassembled WGS sequence"/>
</dbReference>
<evidence type="ECO:0000313" key="1">
    <source>
        <dbReference type="EMBL" id="ONH23315.1"/>
    </source>
</evidence>
<reference evidence="2" key="1">
    <citation type="submission" date="2016-10" db="EMBL/GenBank/DDBJ databases">
        <title>Frankia sp. NRRL B-16386 Genome sequencing.</title>
        <authorList>
            <person name="Ghodhbane-Gtari F."/>
            <person name="Swanson E."/>
            <person name="Gueddou A."/>
            <person name="Hezbri K."/>
            <person name="Ktari K."/>
            <person name="Nouioui I."/>
            <person name="Morris K."/>
            <person name="Simpson S."/>
            <person name="Abebe-Akele F."/>
            <person name="Thomas K."/>
            <person name="Gtari M."/>
            <person name="Tisa L.S."/>
        </authorList>
    </citation>
    <scope>NUCLEOTIDE SEQUENCE [LARGE SCALE GENOMIC DNA]</scope>
    <source>
        <strain evidence="2">NRRL B-16386</strain>
    </source>
</reference>
<comment type="caution">
    <text evidence="1">The sequence shown here is derived from an EMBL/GenBank/DDBJ whole genome shotgun (WGS) entry which is preliminary data.</text>
</comment>
<dbReference type="AlphaFoldDB" id="A0A1V2I3A0"/>
<dbReference type="EMBL" id="MOMC01000088">
    <property type="protein sequence ID" value="ONH23315.1"/>
    <property type="molecule type" value="Genomic_DNA"/>
</dbReference>
<evidence type="ECO:0000313" key="2">
    <source>
        <dbReference type="Proteomes" id="UP000188929"/>
    </source>
</evidence>
<keyword evidence="2" id="KW-1185">Reference proteome</keyword>
<accession>A0A1V2I3A0</accession>
<name>A0A1V2I3A0_9ACTN</name>
<organism evidence="1 2">
    <name type="scientific">Pseudofrankia asymbiotica</name>
    <dbReference type="NCBI Taxonomy" id="1834516"/>
    <lineage>
        <taxon>Bacteria</taxon>
        <taxon>Bacillati</taxon>
        <taxon>Actinomycetota</taxon>
        <taxon>Actinomycetes</taxon>
        <taxon>Frankiales</taxon>
        <taxon>Frankiaceae</taxon>
        <taxon>Pseudofrankia</taxon>
    </lineage>
</organism>
<sequence length="106" mass="11517">MSRSVASPTPHEDVPEHLVSSLRRFRTSPADADALDEWLDELLTTALSRSSDDEVREVLLEAGPGSLEGSLEEVAQEVLAVVRARLGDLQASIETLESCQDLLDSD</sequence>